<accession>A0A7K1V3F0</accession>
<evidence type="ECO:0000313" key="2">
    <source>
        <dbReference type="Proteomes" id="UP000466794"/>
    </source>
</evidence>
<dbReference type="Pfam" id="PF02575">
    <property type="entry name" value="YbaB_DNA_bd"/>
    <property type="match status" value="1"/>
</dbReference>
<evidence type="ECO:0008006" key="3">
    <source>
        <dbReference type="Google" id="ProtNLM"/>
    </source>
</evidence>
<gene>
    <name evidence="1" type="ORF">GPX89_27790</name>
</gene>
<protein>
    <recommendedName>
        <fullName evidence="3">YbaB/EbfC family nucleoid-associated protein</fullName>
    </recommendedName>
</protein>
<organism evidence="1 2">
    <name type="scientific">Nocardia terrae</name>
    <dbReference type="NCBI Taxonomy" id="2675851"/>
    <lineage>
        <taxon>Bacteria</taxon>
        <taxon>Bacillati</taxon>
        <taxon>Actinomycetota</taxon>
        <taxon>Actinomycetes</taxon>
        <taxon>Mycobacteriales</taxon>
        <taxon>Nocardiaceae</taxon>
        <taxon>Nocardia</taxon>
    </lineage>
</organism>
<dbReference type="InterPro" id="IPR004401">
    <property type="entry name" value="YbaB/EbfC"/>
</dbReference>
<dbReference type="EMBL" id="WRPP01000005">
    <property type="protein sequence ID" value="MVU81037.1"/>
    <property type="molecule type" value="Genomic_DNA"/>
</dbReference>
<comment type="caution">
    <text evidence="1">The sequence shown here is derived from an EMBL/GenBank/DDBJ whole genome shotgun (WGS) entry which is preliminary data.</text>
</comment>
<proteinExistence type="predicted"/>
<dbReference type="InterPro" id="IPR036894">
    <property type="entry name" value="YbaB-like_sf"/>
</dbReference>
<reference evidence="1 2" key="1">
    <citation type="submission" date="2019-12" db="EMBL/GenBank/DDBJ databases">
        <title>Nocardia sp. nov. ET3-3 isolated from soil.</title>
        <authorList>
            <person name="Kanchanasin P."/>
            <person name="Tanasupawat S."/>
            <person name="Yuki M."/>
            <person name="Kudo T."/>
        </authorList>
    </citation>
    <scope>NUCLEOTIDE SEQUENCE [LARGE SCALE GENOMIC DNA]</scope>
    <source>
        <strain evidence="1 2">ET3-3</strain>
    </source>
</reference>
<dbReference type="Gene3D" id="3.30.1310.10">
    <property type="entry name" value="Nucleoid-associated protein YbaB-like domain"/>
    <property type="match status" value="1"/>
</dbReference>
<keyword evidence="2" id="KW-1185">Reference proteome</keyword>
<sequence length="144" mass="15684">MSDDTTDLDATLTEIHARAAKVQAELTRIRGTGTAANGTITAIVDSGGRLRDLKLPTNVARLGTELSDLILQATAAAEEDAQNQAAQALRPLTSDERVQNGLNAIRKDLKTLNSAPKPRTEEEFQAADDAYYQRMNRNGWNYSL</sequence>
<dbReference type="RefSeq" id="WP_157390559.1">
    <property type="nucleotide sequence ID" value="NZ_WRPP01000005.1"/>
</dbReference>
<dbReference type="AlphaFoldDB" id="A0A7K1V3F0"/>
<evidence type="ECO:0000313" key="1">
    <source>
        <dbReference type="EMBL" id="MVU81037.1"/>
    </source>
</evidence>
<name>A0A7K1V3F0_9NOCA</name>
<dbReference type="Proteomes" id="UP000466794">
    <property type="component" value="Unassembled WGS sequence"/>
</dbReference>
<dbReference type="SUPFAM" id="SSF82607">
    <property type="entry name" value="YbaB-like"/>
    <property type="match status" value="1"/>
</dbReference>
<dbReference type="GO" id="GO:0003677">
    <property type="term" value="F:DNA binding"/>
    <property type="evidence" value="ECO:0007669"/>
    <property type="project" value="InterPro"/>
</dbReference>